<keyword evidence="2" id="KW-1185">Reference proteome</keyword>
<proteinExistence type="predicted"/>
<evidence type="ECO:0000313" key="1">
    <source>
        <dbReference type="EMBL" id="URE34994.1"/>
    </source>
</evidence>
<reference evidence="1" key="1">
    <citation type="submission" date="2022-05" db="EMBL/GenBank/DDBJ databases">
        <title>The Musa troglodytarum L. genome provides insights into the mechanism of non-climacteric behaviour and enrichment of carotenoids.</title>
        <authorList>
            <person name="Wang J."/>
        </authorList>
    </citation>
    <scope>NUCLEOTIDE SEQUENCE</scope>
    <source>
        <tissue evidence="1">Leaf</tissue>
    </source>
</reference>
<organism evidence="1 2">
    <name type="scientific">Musa troglodytarum</name>
    <name type="common">fe'i banana</name>
    <dbReference type="NCBI Taxonomy" id="320322"/>
    <lineage>
        <taxon>Eukaryota</taxon>
        <taxon>Viridiplantae</taxon>
        <taxon>Streptophyta</taxon>
        <taxon>Embryophyta</taxon>
        <taxon>Tracheophyta</taxon>
        <taxon>Spermatophyta</taxon>
        <taxon>Magnoliopsida</taxon>
        <taxon>Liliopsida</taxon>
        <taxon>Zingiberales</taxon>
        <taxon>Musaceae</taxon>
        <taxon>Musa</taxon>
    </lineage>
</organism>
<protein>
    <submittedName>
        <fullName evidence="1">Glyceraldehyde-3-phosphate dehydrogenase B</fullName>
    </submittedName>
</protein>
<gene>
    <name evidence="1" type="ORF">MUK42_02799</name>
</gene>
<dbReference type="AlphaFoldDB" id="A0A9E7HIA5"/>
<dbReference type="OrthoDB" id="1744994at2759"/>
<dbReference type="EMBL" id="CP097510">
    <property type="protein sequence ID" value="URE34994.1"/>
    <property type="molecule type" value="Genomic_DNA"/>
</dbReference>
<accession>A0A9E7HIA5</accession>
<name>A0A9E7HIA5_9LILI</name>
<evidence type="ECO:0000313" key="2">
    <source>
        <dbReference type="Proteomes" id="UP001055439"/>
    </source>
</evidence>
<sequence>MASHAALAASRIPSNTRFHSKATHSHPTSCFSKRLEVAEFSGLRPSTCVTSATNGRDASFSDVLAAQLSTKLVV</sequence>
<dbReference type="Proteomes" id="UP001055439">
    <property type="component" value="Chromosome 8"/>
</dbReference>